<reference evidence="1" key="1">
    <citation type="journal article" date="2021" name="Proc. Natl. Acad. Sci. U.S.A.">
        <title>A Catalog of Tens of Thousands of Viruses from Human Metagenomes Reveals Hidden Associations with Chronic Diseases.</title>
        <authorList>
            <person name="Tisza M.J."/>
            <person name="Buck C.B."/>
        </authorList>
    </citation>
    <scope>NUCLEOTIDE SEQUENCE</scope>
    <source>
        <strain evidence="1">CtuIn11</strain>
    </source>
</reference>
<organism evidence="1">
    <name type="scientific">Myoviridae sp. ctuIn11</name>
    <dbReference type="NCBI Taxonomy" id="2827715"/>
    <lineage>
        <taxon>Viruses</taxon>
        <taxon>Duplodnaviria</taxon>
        <taxon>Heunggongvirae</taxon>
        <taxon>Uroviricota</taxon>
        <taxon>Caudoviricetes</taxon>
    </lineage>
</organism>
<accession>A0A8S5SHR4</accession>
<evidence type="ECO:0000313" key="1">
    <source>
        <dbReference type="EMBL" id="DAF50502.1"/>
    </source>
</evidence>
<name>A0A8S5SHR4_9CAUD</name>
<protein>
    <submittedName>
        <fullName evidence="1">Uncharacterized protein</fullName>
    </submittedName>
</protein>
<proteinExistence type="predicted"/>
<dbReference type="EMBL" id="BK032596">
    <property type="protein sequence ID" value="DAF50502.1"/>
    <property type="molecule type" value="Genomic_DNA"/>
</dbReference>
<sequence>MKNEFTKENAHEWTELDHVYIVQDEPISGTGDYFEKAFRTLEEANDDAREQWHYLTDRERKQRHIWVFRVDREDLDQSIANEDLPIDWKAYGCAGSTDGCFDSTEGK</sequence>